<reference evidence="2 3" key="1">
    <citation type="submission" date="2018-09" db="EMBL/GenBank/DDBJ databases">
        <title>Hymenobacter medium sp. nov., isolated from R2A medium.</title>
        <authorList>
            <person name="Yingchao G."/>
        </authorList>
    </citation>
    <scope>NUCLEOTIDE SEQUENCE [LARGE SCALE GENOMIC DNA]</scope>
    <source>
        <strain evidence="3">sh-6</strain>
    </source>
</reference>
<proteinExistence type="predicted"/>
<protein>
    <submittedName>
        <fullName evidence="2">Alpha/beta fold hydrolase</fullName>
    </submittedName>
</protein>
<dbReference type="InterPro" id="IPR050266">
    <property type="entry name" value="AB_hydrolase_sf"/>
</dbReference>
<dbReference type="PANTHER" id="PTHR43798:SF24">
    <property type="entry name" value="CIS-3-ALKYL-4-ALKYLOXETAN-2-ONE DECARBOXYLASE"/>
    <property type="match status" value="1"/>
</dbReference>
<name>A0A3B7R3M4_9BACT</name>
<keyword evidence="2" id="KW-0378">Hydrolase</keyword>
<dbReference type="KEGG" id="hyh:D3Y59_13335"/>
<dbReference type="InterPro" id="IPR000639">
    <property type="entry name" value="Epox_hydrolase-like"/>
</dbReference>
<dbReference type="RefSeq" id="WP_119445498.1">
    <property type="nucleotide sequence ID" value="NZ_CP032317.1"/>
</dbReference>
<dbReference type="InterPro" id="IPR000073">
    <property type="entry name" value="AB_hydrolase_1"/>
</dbReference>
<dbReference type="AlphaFoldDB" id="A0A3B7R3M4"/>
<dbReference type="EMBL" id="CP032317">
    <property type="protein sequence ID" value="AYA37940.1"/>
    <property type="molecule type" value="Genomic_DNA"/>
</dbReference>
<dbReference type="GO" id="GO:0016020">
    <property type="term" value="C:membrane"/>
    <property type="evidence" value="ECO:0007669"/>
    <property type="project" value="TreeGrafter"/>
</dbReference>
<gene>
    <name evidence="2" type="ORF">D3Y59_13335</name>
</gene>
<evidence type="ECO:0000313" key="2">
    <source>
        <dbReference type="EMBL" id="AYA37940.1"/>
    </source>
</evidence>
<accession>A0A3B7R3M4</accession>
<dbReference type="Pfam" id="PF00561">
    <property type="entry name" value="Abhydrolase_1"/>
    <property type="match status" value="1"/>
</dbReference>
<evidence type="ECO:0000259" key="1">
    <source>
        <dbReference type="Pfam" id="PF00561"/>
    </source>
</evidence>
<dbReference type="OrthoDB" id="9799612at2"/>
<keyword evidence="3" id="KW-1185">Reference proteome</keyword>
<dbReference type="Gene3D" id="3.40.50.1820">
    <property type="entry name" value="alpha/beta hydrolase"/>
    <property type="match status" value="1"/>
</dbReference>
<dbReference type="Proteomes" id="UP000262802">
    <property type="component" value="Chromosome"/>
</dbReference>
<organism evidence="2 3">
    <name type="scientific">Hymenobacter oligotrophus</name>
    <dbReference type="NCBI Taxonomy" id="2319843"/>
    <lineage>
        <taxon>Bacteria</taxon>
        <taxon>Pseudomonadati</taxon>
        <taxon>Bacteroidota</taxon>
        <taxon>Cytophagia</taxon>
        <taxon>Cytophagales</taxon>
        <taxon>Hymenobacteraceae</taxon>
        <taxon>Hymenobacter</taxon>
    </lineage>
</organism>
<dbReference type="PRINTS" id="PR00412">
    <property type="entry name" value="EPOXHYDRLASE"/>
</dbReference>
<dbReference type="GO" id="GO:0016787">
    <property type="term" value="F:hydrolase activity"/>
    <property type="evidence" value="ECO:0007669"/>
    <property type="project" value="UniProtKB-KW"/>
</dbReference>
<dbReference type="PRINTS" id="PR00111">
    <property type="entry name" value="ABHYDROLASE"/>
</dbReference>
<dbReference type="InterPro" id="IPR029058">
    <property type="entry name" value="AB_hydrolase_fold"/>
</dbReference>
<sequence length="304" mass="34707">METPTATPVAQPAAPAWLDTAEYPFATHYLQTPAGRLHYVDEGQGEAVVFVHGTPTWSWLFRQQIKALRQHYRCIAPDHLGFGLSDKPTDWDYHPASHAANLGQLLDHLQLTQITLVVHDFGGPIGLGFATQYPKRIRRVVVLNTWLWDTGAEPQARQADWLLHSWLGRWLYLGLNFSARVLLKKGFADARQLTPAIHRHYLQPFAHRSQRMGPWRLGQWLVRAADWYAARRQELPRLASKPALLIWATHDPFFNQQHLGRWQTLLPQARTVQLNCGHFIPEENSAELTQALRSFLAEMAPSSS</sequence>
<feature type="domain" description="AB hydrolase-1" evidence="1">
    <location>
        <begin position="47"/>
        <end position="284"/>
    </location>
</feature>
<dbReference type="SUPFAM" id="SSF53474">
    <property type="entry name" value="alpha/beta-Hydrolases"/>
    <property type="match status" value="1"/>
</dbReference>
<dbReference type="PANTHER" id="PTHR43798">
    <property type="entry name" value="MONOACYLGLYCEROL LIPASE"/>
    <property type="match status" value="1"/>
</dbReference>
<evidence type="ECO:0000313" key="3">
    <source>
        <dbReference type="Proteomes" id="UP000262802"/>
    </source>
</evidence>